<gene>
    <name evidence="1" type="ORF">GWI71_04890</name>
</gene>
<evidence type="ECO:0000313" key="2">
    <source>
        <dbReference type="Proteomes" id="UP000541347"/>
    </source>
</evidence>
<evidence type="ECO:0000313" key="1">
    <source>
        <dbReference type="EMBL" id="NBN63013.1"/>
    </source>
</evidence>
<protein>
    <submittedName>
        <fullName evidence="1">Uncharacterized protein</fullName>
    </submittedName>
</protein>
<accession>A0ABW9ZG35</accession>
<sequence length="206" mass="22236">MIVIGAVVLWQETSIFLTSGQSRSERLAPLLTGDVQTGLSGYANRILLQDCDEAMNSTFGRLLPQDTRRAYAGNCDRLADEVLDQRPADGLALLIKASANFILGNDSEAAAALTLSQKLSPGEGWLADGRLKQGLPRYADLPDEAKAALAQDVALLASSRRSAAWLARLYLRRDGRQEVLATLFEALPDASKRNVLAEIRAASDPN</sequence>
<keyword evidence="2" id="KW-1185">Reference proteome</keyword>
<dbReference type="EMBL" id="JAABLP010000001">
    <property type="protein sequence ID" value="NBN63013.1"/>
    <property type="molecule type" value="Genomic_DNA"/>
</dbReference>
<name>A0ABW9ZG35_9HYPH</name>
<reference evidence="1 2" key="1">
    <citation type="submission" date="2020-01" db="EMBL/GenBank/DDBJ databases">
        <authorList>
            <person name="Peng S.Y."/>
            <person name="Li J."/>
            <person name="Wang M."/>
            <person name="Wang L."/>
            <person name="Wang C.Q."/>
            <person name="Wang J.R."/>
        </authorList>
    </citation>
    <scope>NUCLEOTIDE SEQUENCE [LARGE SCALE GENOMIC DNA]</scope>
    <source>
        <strain evidence="1 2">XCT-34</strain>
    </source>
</reference>
<organism evidence="1 2">
    <name type="scientific">Pannonibacter tanglangensis</name>
    <dbReference type="NCBI Taxonomy" id="2750084"/>
    <lineage>
        <taxon>Bacteria</taxon>
        <taxon>Pseudomonadati</taxon>
        <taxon>Pseudomonadota</taxon>
        <taxon>Alphaproteobacteria</taxon>
        <taxon>Hyphomicrobiales</taxon>
        <taxon>Stappiaceae</taxon>
        <taxon>Pannonibacter</taxon>
    </lineage>
</organism>
<dbReference type="Proteomes" id="UP000541347">
    <property type="component" value="Unassembled WGS sequence"/>
</dbReference>
<proteinExistence type="predicted"/>
<comment type="caution">
    <text evidence="1">The sequence shown here is derived from an EMBL/GenBank/DDBJ whole genome shotgun (WGS) entry which is preliminary data.</text>
</comment>
<dbReference type="RefSeq" id="WP_161674428.1">
    <property type="nucleotide sequence ID" value="NZ_JAABLP010000001.1"/>
</dbReference>